<feature type="transmembrane region" description="Helical" evidence="2">
    <location>
        <begin position="360"/>
        <end position="379"/>
    </location>
</feature>
<dbReference type="EMBL" id="JAJOMB010000021">
    <property type="protein sequence ID" value="MCD5315389.1"/>
    <property type="molecule type" value="Genomic_DNA"/>
</dbReference>
<proteinExistence type="predicted"/>
<accession>A0A9X1NKE1</accession>
<comment type="caution">
    <text evidence="3">The sequence shown here is derived from an EMBL/GenBank/DDBJ whole genome shotgun (WGS) entry which is preliminary data.</text>
</comment>
<protein>
    <submittedName>
        <fullName evidence="3">Uncharacterized protein</fullName>
    </submittedName>
</protein>
<keyword evidence="4" id="KW-1185">Reference proteome</keyword>
<feature type="transmembrane region" description="Helical" evidence="2">
    <location>
        <begin position="403"/>
        <end position="423"/>
    </location>
</feature>
<reference evidence="3" key="1">
    <citation type="submission" date="2021-11" db="EMBL/GenBank/DDBJ databases">
        <title>Streptomyces corallinus and Kineosporia corallina sp. nov., two new coral-derived marine actinobacteria.</title>
        <authorList>
            <person name="Buangrab K."/>
            <person name="Sutthacheep M."/>
            <person name="Yeemin T."/>
            <person name="Harunari E."/>
            <person name="Igarashi Y."/>
            <person name="Sripreechasak P."/>
            <person name="Kanchanasin P."/>
            <person name="Tanasupawat S."/>
            <person name="Phongsopitanun W."/>
        </authorList>
    </citation>
    <scope>NUCLEOTIDE SEQUENCE</scope>
    <source>
        <strain evidence="3">JCM 31032</strain>
    </source>
</reference>
<feature type="region of interest" description="Disordered" evidence="1">
    <location>
        <begin position="1"/>
        <end position="20"/>
    </location>
</feature>
<dbReference type="AlphaFoldDB" id="A0A9X1NKE1"/>
<keyword evidence="2" id="KW-0472">Membrane</keyword>
<sequence length="617" mass="65619">MSAASKAPADDQRAWLPRPRRDDPSGPVLVLIALAALGFGLASTAGLWADPAGRFIAGNVPDATHYSWWLGHTPHSIGQLENPFETKDLNWPTGVGAMNNTTLLLPAVLLSPLTLLVNSVLTLNVLNLLAVPACFAAGYWALRKVPGVSSGAAAVGAAAFAISPAIINSLTGHITMAFAPGLPILIALSVEAWRTDHRRTSRFDAHSPIRVGLWLGLVALLQVFIGEEVLFQAGIGAVLILLTAAVFRPRQIKAGAARLARTLLVAFAVFLPLAAYPLYLQFFGPHAHHGSPFTKDYFGADLTAFYTPTQGVLLSREADLERARLFPGGIEEHLAYLGWPLIITCLITVVLGWRMLAVRCAAVGLLVTAGLSLGGRLWIDGVWTEHRGPYSFLQELPVTEASLATRLGLLVALFAGVLLALAVQGLRSGSRHRLLHPSPRANASRTNVTARALGAVGVSVACLAPMLPATIPVVDVTETPEWFTSQAQELPEDTVVVVLPYPVPSLPTAMRWQSEADYPFRMPGGYFLGPAEDGQAYVGGAADPATARLLTEVQYTGTPRMVTPADRMQAQADITAWGADKIVLGPDPANAALKQTVTDLLGQEPVSQGGVDVWELP</sequence>
<dbReference type="RefSeq" id="WP_231448199.1">
    <property type="nucleotide sequence ID" value="NZ_JAJOMB010000021.1"/>
</dbReference>
<feature type="transmembrane region" description="Helical" evidence="2">
    <location>
        <begin position="230"/>
        <end position="247"/>
    </location>
</feature>
<evidence type="ECO:0000313" key="4">
    <source>
        <dbReference type="Proteomes" id="UP001138997"/>
    </source>
</evidence>
<evidence type="ECO:0000256" key="1">
    <source>
        <dbReference type="SAM" id="MobiDB-lite"/>
    </source>
</evidence>
<feature type="transmembrane region" description="Helical" evidence="2">
    <location>
        <begin position="173"/>
        <end position="193"/>
    </location>
</feature>
<feature type="transmembrane region" description="Helical" evidence="2">
    <location>
        <begin position="334"/>
        <end position="353"/>
    </location>
</feature>
<name>A0A9X1NKE1_9ACTN</name>
<feature type="transmembrane region" description="Helical" evidence="2">
    <location>
        <begin position="205"/>
        <end position="224"/>
    </location>
</feature>
<keyword evidence="2" id="KW-0812">Transmembrane</keyword>
<keyword evidence="2" id="KW-1133">Transmembrane helix</keyword>
<evidence type="ECO:0000313" key="3">
    <source>
        <dbReference type="EMBL" id="MCD5315389.1"/>
    </source>
</evidence>
<feature type="transmembrane region" description="Helical" evidence="2">
    <location>
        <begin position="259"/>
        <end position="279"/>
    </location>
</feature>
<feature type="transmembrane region" description="Helical" evidence="2">
    <location>
        <begin position="148"/>
        <end position="167"/>
    </location>
</feature>
<feature type="transmembrane region" description="Helical" evidence="2">
    <location>
        <begin position="28"/>
        <end position="49"/>
    </location>
</feature>
<gene>
    <name evidence="3" type="ORF">LR394_31280</name>
</gene>
<feature type="compositionally biased region" description="Basic and acidic residues" evidence="1">
    <location>
        <begin position="8"/>
        <end position="20"/>
    </location>
</feature>
<dbReference type="Proteomes" id="UP001138997">
    <property type="component" value="Unassembled WGS sequence"/>
</dbReference>
<evidence type="ECO:0000256" key="2">
    <source>
        <dbReference type="SAM" id="Phobius"/>
    </source>
</evidence>
<organism evidence="3 4">
    <name type="scientific">Kineosporia babensis</name>
    <dbReference type="NCBI Taxonomy" id="499548"/>
    <lineage>
        <taxon>Bacteria</taxon>
        <taxon>Bacillati</taxon>
        <taxon>Actinomycetota</taxon>
        <taxon>Actinomycetes</taxon>
        <taxon>Kineosporiales</taxon>
        <taxon>Kineosporiaceae</taxon>
        <taxon>Kineosporia</taxon>
    </lineage>
</organism>